<gene>
    <name evidence="1" type="ORF">RR48_08048</name>
</gene>
<dbReference type="Proteomes" id="UP000053240">
    <property type="component" value="Unassembled WGS sequence"/>
</dbReference>
<organism evidence="1 2">
    <name type="scientific">Papilio machaon</name>
    <name type="common">Old World swallowtail butterfly</name>
    <dbReference type="NCBI Taxonomy" id="76193"/>
    <lineage>
        <taxon>Eukaryota</taxon>
        <taxon>Metazoa</taxon>
        <taxon>Ecdysozoa</taxon>
        <taxon>Arthropoda</taxon>
        <taxon>Hexapoda</taxon>
        <taxon>Insecta</taxon>
        <taxon>Pterygota</taxon>
        <taxon>Neoptera</taxon>
        <taxon>Endopterygota</taxon>
        <taxon>Lepidoptera</taxon>
        <taxon>Glossata</taxon>
        <taxon>Ditrysia</taxon>
        <taxon>Papilionoidea</taxon>
        <taxon>Papilionidae</taxon>
        <taxon>Papilioninae</taxon>
        <taxon>Papilio</taxon>
    </lineage>
</organism>
<accession>A0A194R220</accession>
<dbReference type="InParanoid" id="A0A194R220"/>
<sequence>MRQSVAAPCPIDHGGGFCSAVCGRARQPSAFLPKRRPLPRVLVLSECRCNLRRTAALPAGKYMPGAPGVLVPRLMRRARSV</sequence>
<reference evidence="1 2" key="1">
    <citation type="journal article" date="2015" name="Nat. Commun.">
        <title>Outbred genome sequencing and CRISPR/Cas9 gene editing in butterflies.</title>
        <authorList>
            <person name="Li X."/>
            <person name="Fan D."/>
            <person name="Zhang W."/>
            <person name="Liu G."/>
            <person name="Zhang L."/>
            <person name="Zhao L."/>
            <person name="Fang X."/>
            <person name="Chen L."/>
            <person name="Dong Y."/>
            <person name="Chen Y."/>
            <person name="Ding Y."/>
            <person name="Zhao R."/>
            <person name="Feng M."/>
            <person name="Zhu Y."/>
            <person name="Feng Y."/>
            <person name="Jiang X."/>
            <person name="Zhu D."/>
            <person name="Xiang H."/>
            <person name="Feng X."/>
            <person name="Li S."/>
            <person name="Wang J."/>
            <person name="Zhang G."/>
            <person name="Kronforst M.R."/>
            <person name="Wang W."/>
        </authorList>
    </citation>
    <scope>NUCLEOTIDE SEQUENCE [LARGE SCALE GENOMIC DNA]</scope>
    <source>
        <strain evidence="1">Ya'a_city_454_Pm</strain>
        <tissue evidence="1">Whole body</tissue>
    </source>
</reference>
<evidence type="ECO:0000313" key="1">
    <source>
        <dbReference type="EMBL" id="KPJ11742.1"/>
    </source>
</evidence>
<protein>
    <submittedName>
        <fullName evidence="1">Uncharacterized protein</fullName>
    </submittedName>
</protein>
<dbReference type="AlphaFoldDB" id="A0A194R220"/>
<evidence type="ECO:0000313" key="2">
    <source>
        <dbReference type="Proteomes" id="UP000053240"/>
    </source>
</evidence>
<keyword evidence="2" id="KW-1185">Reference proteome</keyword>
<dbReference type="EMBL" id="KQ460870">
    <property type="protein sequence ID" value="KPJ11742.1"/>
    <property type="molecule type" value="Genomic_DNA"/>
</dbReference>
<name>A0A194R220_PAPMA</name>
<proteinExistence type="predicted"/>